<evidence type="ECO:0000256" key="7">
    <source>
        <dbReference type="ARBA" id="ARBA00023098"/>
    </source>
</evidence>
<dbReference type="SUPFAM" id="SSF51735">
    <property type="entry name" value="NAD(P)-binding Rossmann-fold domains"/>
    <property type="match status" value="1"/>
</dbReference>
<evidence type="ECO:0000256" key="3">
    <source>
        <dbReference type="ARBA" id="ARBA00022692"/>
    </source>
</evidence>
<evidence type="ECO:0000256" key="1">
    <source>
        <dbReference type="ARBA" id="ARBA00004141"/>
    </source>
</evidence>
<evidence type="ECO:0000256" key="10">
    <source>
        <dbReference type="ARBA" id="ARBA00068717"/>
    </source>
</evidence>
<evidence type="ECO:0000256" key="8">
    <source>
        <dbReference type="ARBA" id="ARBA00023136"/>
    </source>
</evidence>
<dbReference type="Proteomes" id="UP000799757">
    <property type="component" value="Unassembled WGS sequence"/>
</dbReference>
<dbReference type="Pfam" id="PF00106">
    <property type="entry name" value="adh_short"/>
    <property type="match status" value="1"/>
</dbReference>
<keyword evidence="4" id="KW-0521">NADP</keyword>
<protein>
    <recommendedName>
        <fullName evidence="10">Short-chain dehydrogenase/reductase 3</fullName>
    </recommendedName>
    <alternativeName>
        <fullName evidence="11">Retinal short-chain dehydrogenase/reductase 1</fullName>
    </alternativeName>
</protein>
<evidence type="ECO:0000256" key="9">
    <source>
        <dbReference type="ARBA" id="ARBA00059620"/>
    </source>
</evidence>
<evidence type="ECO:0000256" key="12">
    <source>
        <dbReference type="RuleBase" id="RU000363"/>
    </source>
</evidence>
<keyword evidence="8" id="KW-0472">Membrane</keyword>
<comment type="similarity">
    <text evidence="2 12">Belongs to the short-chain dehydrogenases/reductases (SDR) family.</text>
</comment>
<dbReference type="EMBL" id="MU001749">
    <property type="protein sequence ID" value="KAF2800320.1"/>
    <property type="molecule type" value="Genomic_DNA"/>
</dbReference>
<evidence type="ECO:0000256" key="11">
    <source>
        <dbReference type="ARBA" id="ARBA00082544"/>
    </source>
</evidence>
<dbReference type="PANTHER" id="PTHR24322">
    <property type="entry name" value="PKSB"/>
    <property type="match status" value="1"/>
</dbReference>
<keyword evidence="3" id="KW-0812">Transmembrane</keyword>
<dbReference type="GO" id="GO:0052650">
    <property type="term" value="F:all-trans-retinol dehydrogenase (NADP+) activity"/>
    <property type="evidence" value="ECO:0007669"/>
    <property type="project" value="UniProtKB-ARBA"/>
</dbReference>
<dbReference type="OrthoDB" id="10253736at2759"/>
<dbReference type="InterPro" id="IPR036291">
    <property type="entry name" value="NAD(P)-bd_dom_sf"/>
</dbReference>
<keyword evidence="5" id="KW-1133">Transmembrane helix</keyword>
<name>A0A6A6XV52_9PLEO</name>
<gene>
    <name evidence="13" type="ORF">K505DRAFT_228911</name>
</gene>
<evidence type="ECO:0000256" key="6">
    <source>
        <dbReference type="ARBA" id="ARBA00023002"/>
    </source>
</evidence>
<dbReference type="PRINTS" id="PR00081">
    <property type="entry name" value="GDHRDH"/>
</dbReference>
<reference evidence="13" key="1">
    <citation type="journal article" date="2020" name="Stud. Mycol.">
        <title>101 Dothideomycetes genomes: a test case for predicting lifestyles and emergence of pathogens.</title>
        <authorList>
            <person name="Haridas S."/>
            <person name="Albert R."/>
            <person name="Binder M."/>
            <person name="Bloem J."/>
            <person name="Labutti K."/>
            <person name="Salamov A."/>
            <person name="Andreopoulos B."/>
            <person name="Baker S."/>
            <person name="Barry K."/>
            <person name="Bills G."/>
            <person name="Bluhm B."/>
            <person name="Cannon C."/>
            <person name="Castanera R."/>
            <person name="Culley D."/>
            <person name="Daum C."/>
            <person name="Ezra D."/>
            <person name="Gonzalez J."/>
            <person name="Henrissat B."/>
            <person name="Kuo A."/>
            <person name="Liang C."/>
            <person name="Lipzen A."/>
            <person name="Lutzoni F."/>
            <person name="Magnuson J."/>
            <person name="Mondo S."/>
            <person name="Nolan M."/>
            <person name="Ohm R."/>
            <person name="Pangilinan J."/>
            <person name="Park H.-J."/>
            <person name="Ramirez L."/>
            <person name="Alfaro M."/>
            <person name="Sun H."/>
            <person name="Tritt A."/>
            <person name="Yoshinaga Y."/>
            <person name="Zwiers L.-H."/>
            <person name="Turgeon B."/>
            <person name="Goodwin S."/>
            <person name="Spatafora J."/>
            <person name="Crous P."/>
            <person name="Grigoriev I."/>
        </authorList>
    </citation>
    <scope>NUCLEOTIDE SEQUENCE</scope>
    <source>
        <strain evidence="13">CBS 109.77</strain>
    </source>
</reference>
<dbReference type="FunFam" id="3.40.50.720:FF:000131">
    <property type="entry name" value="Short-chain dehydrogenase/reductase 3"/>
    <property type="match status" value="1"/>
</dbReference>
<evidence type="ECO:0000313" key="14">
    <source>
        <dbReference type="Proteomes" id="UP000799757"/>
    </source>
</evidence>
<evidence type="ECO:0000313" key="13">
    <source>
        <dbReference type="EMBL" id="KAF2800320.1"/>
    </source>
</evidence>
<keyword evidence="14" id="KW-1185">Reference proteome</keyword>
<dbReference type="CDD" id="cd05339">
    <property type="entry name" value="17beta-HSDXI-like_SDR_c"/>
    <property type="match status" value="1"/>
</dbReference>
<organism evidence="13 14">
    <name type="scientific">Melanomma pulvis-pyrius CBS 109.77</name>
    <dbReference type="NCBI Taxonomy" id="1314802"/>
    <lineage>
        <taxon>Eukaryota</taxon>
        <taxon>Fungi</taxon>
        <taxon>Dikarya</taxon>
        <taxon>Ascomycota</taxon>
        <taxon>Pezizomycotina</taxon>
        <taxon>Dothideomycetes</taxon>
        <taxon>Pleosporomycetidae</taxon>
        <taxon>Pleosporales</taxon>
        <taxon>Melanommataceae</taxon>
        <taxon>Melanomma</taxon>
    </lineage>
</organism>
<comment type="subcellular location">
    <subcellularLocation>
        <location evidence="1">Membrane</location>
        <topology evidence="1">Multi-pass membrane protein</topology>
    </subcellularLocation>
</comment>
<dbReference type="GO" id="GO:0016020">
    <property type="term" value="C:membrane"/>
    <property type="evidence" value="ECO:0007669"/>
    <property type="project" value="UniProtKB-SubCell"/>
</dbReference>
<sequence>MTPKVDLDRALQYAKSPPVLAAGGAFFGWLVCGQLNRWYSRRVVNNATSDPTWDWNKEIVLLTGGSSGIGAAIADKLAQRRVKVIIVDVNPPPEAQKRENQYFYKLDIGSSSDIAAVAAKIRQDHGEPTVLINNAGIGNAKPILEISEDRLRKVFDVNIIAHYLLLQEFLPAMIKANHGHIVALASLASFTTQASNVDYGSTKAGVLALHEGLTQELKFVYASPRVRATIVHPNWIRTAMVQKLIDSGKMTGGWTEPEDVANRIVEQLYSGYGGQIIIPKAYWWTSLIRGFPSWLQENMRNAVSKELLAANV</sequence>
<comment type="function">
    <text evidence="9">Catalyzes the reduction of all-trans-retinal to all-trans-retinol in the presence of NADPH.</text>
</comment>
<evidence type="ECO:0000256" key="5">
    <source>
        <dbReference type="ARBA" id="ARBA00022989"/>
    </source>
</evidence>
<accession>A0A6A6XV52</accession>
<evidence type="ECO:0000256" key="4">
    <source>
        <dbReference type="ARBA" id="ARBA00022857"/>
    </source>
</evidence>
<dbReference type="InterPro" id="IPR002347">
    <property type="entry name" value="SDR_fam"/>
</dbReference>
<keyword evidence="6" id="KW-0560">Oxidoreductase</keyword>
<dbReference type="AlphaFoldDB" id="A0A6A6XV52"/>
<dbReference type="Gene3D" id="3.40.50.720">
    <property type="entry name" value="NAD(P)-binding Rossmann-like Domain"/>
    <property type="match status" value="1"/>
</dbReference>
<keyword evidence="7" id="KW-0443">Lipid metabolism</keyword>
<evidence type="ECO:0000256" key="2">
    <source>
        <dbReference type="ARBA" id="ARBA00006484"/>
    </source>
</evidence>
<dbReference type="PRINTS" id="PR00080">
    <property type="entry name" value="SDRFAMILY"/>
</dbReference>
<dbReference type="PANTHER" id="PTHR24322:SF736">
    <property type="entry name" value="RETINOL DEHYDROGENASE 10"/>
    <property type="match status" value="1"/>
</dbReference>
<proteinExistence type="inferred from homology"/>